<dbReference type="Proteomes" id="UP001194468">
    <property type="component" value="Unassembled WGS sequence"/>
</dbReference>
<feature type="signal peptide" evidence="1">
    <location>
        <begin position="1"/>
        <end position="18"/>
    </location>
</feature>
<dbReference type="PANTHER" id="PTHR33096:SF1">
    <property type="entry name" value="CXC1-LIKE CYSTEINE CLUSTER ASSOCIATED WITH KDZ TRANSPOSASES DOMAIN-CONTAINING PROTEIN"/>
    <property type="match status" value="1"/>
</dbReference>
<sequence>MILLFTLRTLLLPWPLKNLKLSICECHPASTQLIALGLFPSAPMRPSLAVSISLLEFNQQSVEAFLKTRPFASSSVNQLRHRYGNALHWYCYLQQMASTLSVDGPSEYLRSHCPLCFGNDQCYDEAFVMDCIVCLDACFTQKRRHSPRDAEHHHPNSVLLSEDKVQKAEELVTRCCQSHVHSSPEGLVPGMQVSPSILQECHDSFKAADEQRAKASTQFFSDTGLMALLCHHDIVLWMVIMTSPGERQYYALALLSELLENLPKTTRVGCLYDIGCQLHHSCVKWNFLKDDLARVQFGISVFHAFAHNWGCQLVYHPRKCKGFGLSDGEGCERLWSELKKLIPSLRVSGYHHHLSILDSQVLYLHEKSLFNFGEWMACKWMKCQKRKNTAEAILAGHDLPTLCKEWTSQVASQTKPLPRQSKNKGTQAVQKALLVMDNVADIQKSITTLEIHLATSDSDLITINVELQSQKEHLAAMKVALDSHLAALGVEEIKELKRLKSSHYLQDRMNARALKYHIRECLHQRKFEFDRLTHEYRQTINDVIDKKLHTHTQSAISRREPAIMSLVVKYNSLCDKLEHHITHDRAPQGVISPLKIFKERLWSLDVDDGIWQDVGLEDAKETHAIPNWLGNDETRQGIQAMLEFNCCVERERRLKREQSAMQCWMKREWDAILKALADTEDEALQNQLELHKRKLLELCVIWQRGVEDIPHLSTNMSWGPSMLDIAAVRLNILQELVDEDNSSSVGSNFTHEDSEDAEVLDLIENFGMVDVSIQQDVADTASHGADIYIARKRHRID</sequence>
<organism evidence="2 3">
    <name type="scientific">Boletus edulis BED1</name>
    <dbReference type="NCBI Taxonomy" id="1328754"/>
    <lineage>
        <taxon>Eukaryota</taxon>
        <taxon>Fungi</taxon>
        <taxon>Dikarya</taxon>
        <taxon>Basidiomycota</taxon>
        <taxon>Agaricomycotina</taxon>
        <taxon>Agaricomycetes</taxon>
        <taxon>Agaricomycetidae</taxon>
        <taxon>Boletales</taxon>
        <taxon>Boletineae</taxon>
        <taxon>Boletaceae</taxon>
        <taxon>Boletoideae</taxon>
        <taxon>Boletus</taxon>
    </lineage>
</organism>
<accession>A0AAD4BQA7</accession>
<protein>
    <recommendedName>
        <fullName evidence="4">CxC2-like cysteine cluster KDZ transposase-associated domain-containing protein</fullName>
    </recommendedName>
</protein>
<reference evidence="2" key="1">
    <citation type="submission" date="2019-10" db="EMBL/GenBank/DDBJ databases">
        <authorList>
            <consortium name="DOE Joint Genome Institute"/>
            <person name="Kuo A."/>
            <person name="Miyauchi S."/>
            <person name="Kiss E."/>
            <person name="Drula E."/>
            <person name="Kohler A."/>
            <person name="Sanchez-Garcia M."/>
            <person name="Andreopoulos B."/>
            <person name="Barry K.W."/>
            <person name="Bonito G."/>
            <person name="Buee M."/>
            <person name="Carver A."/>
            <person name="Chen C."/>
            <person name="Cichocki N."/>
            <person name="Clum A."/>
            <person name="Culley D."/>
            <person name="Crous P.W."/>
            <person name="Fauchery L."/>
            <person name="Girlanda M."/>
            <person name="Hayes R."/>
            <person name="Keri Z."/>
            <person name="LaButti K."/>
            <person name="Lipzen A."/>
            <person name="Lombard V."/>
            <person name="Magnuson J."/>
            <person name="Maillard F."/>
            <person name="Morin E."/>
            <person name="Murat C."/>
            <person name="Nolan M."/>
            <person name="Ohm R."/>
            <person name="Pangilinan J."/>
            <person name="Pereira M."/>
            <person name="Perotto S."/>
            <person name="Peter M."/>
            <person name="Riley R."/>
            <person name="Sitrit Y."/>
            <person name="Stielow B."/>
            <person name="Szollosi G."/>
            <person name="Zifcakova L."/>
            <person name="Stursova M."/>
            <person name="Spatafora J.W."/>
            <person name="Tedersoo L."/>
            <person name="Vaario L.-M."/>
            <person name="Yamada A."/>
            <person name="Yan M."/>
            <person name="Wang P."/>
            <person name="Xu J."/>
            <person name="Bruns T."/>
            <person name="Baldrian P."/>
            <person name="Vilgalys R."/>
            <person name="Henrissat B."/>
            <person name="Grigoriev I.V."/>
            <person name="Hibbett D."/>
            <person name="Nagy L.G."/>
            <person name="Martin F.M."/>
        </authorList>
    </citation>
    <scope>NUCLEOTIDE SEQUENCE</scope>
    <source>
        <strain evidence="2">BED1</strain>
    </source>
</reference>
<reference evidence="2" key="2">
    <citation type="journal article" date="2020" name="Nat. Commun.">
        <title>Large-scale genome sequencing of mycorrhizal fungi provides insights into the early evolution of symbiotic traits.</title>
        <authorList>
            <person name="Miyauchi S."/>
            <person name="Kiss E."/>
            <person name="Kuo A."/>
            <person name="Drula E."/>
            <person name="Kohler A."/>
            <person name="Sanchez-Garcia M."/>
            <person name="Morin E."/>
            <person name="Andreopoulos B."/>
            <person name="Barry K.W."/>
            <person name="Bonito G."/>
            <person name="Buee M."/>
            <person name="Carver A."/>
            <person name="Chen C."/>
            <person name="Cichocki N."/>
            <person name="Clum A."/>
            <person name="Culley D."/>
            <person name="Crous P.W."/>
            <person name="Fauchery L."/>
            <person name="Girlanda M."/>
            <person name="Hayes R.D."/>
            <person name="Keri Z."/>
            <person name="LaButti K."/>
            <person name="Lipzen A."/>
            <person name="Lombard V."/>
            <person name="Magnuson J."/>
            <person name="Maillard F."/>
            <person name="Murat C."/>
            <person name="Nolan M."/>
            <person name="Ohm R.A."/>
            <person name="Pangilinan J."/>
            <person name="Pereira M.F."/>
            <person name="Perotto S."/>
            <person name="Peter M."/>
            <person name="Pfister S."/>
            <person name="Riley R."/>
            <person name="Sitrit Y."/>
            <person name="Stielow J.B."/>
            <person name="Szollosi G."/>
            <person name="Zifcakova L."/>
            <person name="Stursova M."/>
            <person name="Spatafora J.W."/>
            <person name="Tedersoo L."/>
            <person name="Vaario L.M."/>
            <person name="Yamada A."/>
            <person name="Yan M."/>
            <person name="Wang P."/>
            <person name="Xu J."/>
            <person name="Bruns T."/>
            <person name="Baldrian P."/>
            <person name="Vilgalys R."/>
            <person name="Dunand C."/>
            <person name="Henrissat B."/>
            <person name="Grigoriev I.V."/>
            <person name="Hibbett D."/>
            <person name="Nagy L.G."/>
            <person name="Martin F.M."/>
        </authorList>
    </citation>
    <scope>NUCLEOTIDE SEQUENCE</scope>
    <source>
        <strain evidence="2">BED1</strain>
    </source>
</reference>
<dbReference type="InterPro" id="IPR040521">
    <property type="entry name" value="KDZ"/>
</dbReference>
<dbReference type="Pfam" id="PF18758">
    <property type="entry name" value="KDZ"/>
    <property type="match status" value="1"/>
</dbReference>
<evidence type="ECO:0000313" key="2">
    <source>
        <dbReference type="EMBL" id="KAF8436868.1"/>
    </source>
</evidence>
<evidence type="ECO:0000313" key="3">
    <source>
        <dbReference type="Proteomes" id="UP001194468"/>
    </source>
</evidence>
<proteinExistence type="predicted"/>
<dbReference type="PANTHER" id="PTHR33096">
    <property type="entry name" value="CXC2 DOMAIN-CONTAINING PROTEIN"/>
    <property type="match status" value="1"/>
</dbReference>
<comment type="caution">
    <text evidence="2">The sequence shown here is derived from an EMBL/GenBank/DDBJ whole genome shotgun (WGS) entry which is preliminary data.</text>
</comment>
<keyword evidence="1" id="KW-0732">Signal</keyword>
<feature type="chain" id="PRO_5042290091" description="CxC2-like cysteine cluster KDZ transposase-associated domain-containing protein" evidence="1">
    <location>
        <begin position="19"/>
        <end position="797"/>
    </location>
</feature>
<name>A0AAD4BQA7_BOLED</name>
<gene>
    <name evidence="2" type="ORF">L210DRAFT_961007</name>
</gene>
<keyword evidence="3" id="KW-1185">Reference proteome</keyword>
<dbReference type="AlphaFoldDB" id="A0AAD4BQA7"/>
<evidence type="ECO:0000256" key="1">
    <source>
        <dbReference type="SAM" id="SignalP"/>
    </source>
</evidence>
<dbReference type="EMBL" id="WHUW01000020">
    <property type="protein sequence ID" value="KAF8436868.1"/>
    <property type="molecule type" value="Genomic_DNA"/>
</dbReference>
<evidence type="ECO:0008006" key="4">
    <source>
        <dbReference type="Google" id="ProtNLM"/>
    </source>
</evidence>